<evidence type="ECO:0000256" key="3">
    <source>
        <dbReference type="ARBA" id="ARBA00022692"/>
    </source>
</evidence>
<evidence type="ECO:0000256" key="2">
    <source>
        <dbReference type="ARBA" id="ARBA00022452"/>
    </source>
</evidence>
<organism evidence="6 7">
    <name type="scientific">Alteromonas halophila</name>
    <dbReference type="NCBI Taxonomy" id="516698"/>
    <lineage>
        <taxon>Bacteria</taxon>
        <taxon>Pseudomonadati</taxon>
        <taxon>Pseudomonadota</taxon>
        <taxon>Gammaproteobacteria</taxon>
        <taxon>Alteromonadales</taxon>
        <taxon>Alteromonadaceae</taxon>
        <taxon>Alteromonas/Salinimonas group</taxon>
        <taxon>Alteromonas</taxon>
    </lineage>
</organism>
<dbReference type="EMBL" id="BMXP01000003">
    <property type="protein sequence ID" value="GGW82170.1"/>
    <property type="molecule type" value="Genomic_DNA"/>
</dbReference>
<dbReference type="GO" id="GO:0015562">
    <property type="term" value="F:efflux transmembrane transporter activity"/>
    <property type="evidence" value="ECO:0007669"/>
    <property type="project" value="InterPro"/>
</dbReference>
<protein>
    <submittedName>
        <fullName evidence="6">Multidrug transporter</fullName>
    </submittedName>
</protein>
<comment type="caution">
    <text evidence="6">The sequence shown here is derived from an EMBL/GenBank/DDBJ whole genome shotgun (WGS) entry which is preliminary data.</text>
</comment>
<reference evidence="6" key="1">
    <citation type="journal article" date="2014" name="Int. J. Syst. Evol. Microbiol.">
        <title>Complete genome sequence of Corynebacterium casei LMG S-19264T (=DSM 44701T), isolated from a smear-ripened cheese.</title>
        <authorList>
            <consortium name="US DOE Joint Genome Institute (JGI-PGF)"/>
            <person name="Walter F."/>
            <person name="Albersmeier A."/>
            <person name="Kalinowski J."/>
            <person name="Ruckert C."/>
        </authorList>
    </citation>
    <scope>NUCLEOTIDE SEQUENCE</scope>
    <source>
        <strain evidence="6">KCTC 22164</strain>
    </source>
</reference>
<gene>
    <name evidence="6" type="ORF">GCM10007391_13960</name>
</gene>
<evidence type="ECO:0000256" key="5">
    <source>
        <dbReference type="ARBA" id="ARBA00023237"/>
    </source>
</evidence>
<keyword evidence="4" id="KW-0472">Membrane</keyword>
<dbReference type="Proteomes" id="UP000631300">
    <property type="component" value="Unassembled WGS sequence"/>
</dbReference>
<keyword evidence="7" id="KW-1185">Reference proteome</keyword>
<dbReference type="SUPFAM" id="SSF56954">
    <property type="entry name" value="Outer membrane efflux proteins (OEP)"/>
    <property type="match status" value="1"/>
</dbReference>
<dbReference type="Gene3D" id="1.20.1600.10">
    <property type="entry name" value="Outer membrane efflux proteins (OEP)"/>
    <property type="match status" value="1"/>
</dbReference>
<dbReference type="AlphaFoldDB" id="A0A918MXN3"/>
<evidence type="ECO:0000256" key="4">
    <source>
        <dbReference type="ARBA" id="ARBA00023136"/>
    </source>
</evidence>
<dbReference type="GO" id="GO:1990281">
    <property type="term" value="C:efflux pump complex"/>
    <property type="evidence" value="ECO:0007669"/>
    <property type="project" value="TreeGrafter"/>
</dbReference>
<keyword evidence="5" id="KW-0998">Cell outer membrane</keyword>
<reference evidence="6" key="2">
    <citation type="submission" date="2020-09" db="EMBL/GenBank/DDBJ databases">
        <authorList>
            <person name="Sun Q."/>
            <person name="Kim S."/>
        </authorList>
    </citation>
    <scope>NUCLEOTIDE SEQUENCE</scope>
    <source>
        <strain evidence="6">KCTC 22164</strain>
    </source>
</reference>
<dbReference type="GO" id="GO:0009279">
    <property type="term" value="C:cell outer membrane"/>
    <property type="evidence" value="ECO:0007669"/>
    <property type="project" value="UniProtKB-SubCell"/>
</dbReference>
<proteinExistence type="predicted"/>
<evidence type="ECO:0000256" key="1">
    <source>
        <dbReference type="ARBA" id="ARBA00004442"/>
    </source>
</evidence>
<dbReference type="PANTHER" id="PTHR30026:SF21">
    <property type="entry name" value="SLR1270 PROTEIN"/>
    <property type="match status" value="1"/>
</dbReference>
<evidence type="ECO:0000313" key="6">
    <source>
        <dbReference type="EMBL" id="GGW82170.1"/>
    </source>
</evidence>
<accession>A0A918MXN3</accession>
<comment type="subcellular location">
    <subcellularLocation>
        <location evidence="1">Cell outer membrane</location>
    </subcellularLocation>
</comment>
<keyword evidence="2" id="KW-1134">Transmembrane beta strand</keyword>
<dbReference type="GO" id="GO:0015288">
    <property type="term" value="F:porin activity"/>
    <property type="evidence" value="ECO:0007669"/>
    <property type="project" value="TreeGrafter"/>
</dbReference>
<sequence>MLMLLCLLSGATLAKPVTLSVPELVNNIKHAHPYIAAMHEQGVQKQLMLTQSESVFDPRITQQTSSRVSGYYDGAYAAQQFVQPLQSMNARLYSEYRISDGDFPVYEGQYETLSGGEASVGVALSLLRDREIDKDRVSVSNARLAISQWQAEFAGNLNETLYKGISHYLYWLGTALQVESVTALLDTATSRKKGFEERVKQGDLAQADLIEFEANLLQQELLLTELKRELMARQVELAFYVRDQQGEMVSAETFTAALSDIQWPYDVTTSTIMALKNKLSAHPAVLALREEARMLENKQRLADNALLPKLDIKASVARDVGSGPASLDGTEGKLGLSFSYPLGNRSAKAQASAIKSKRNEFAYKQQLMQDKVTQAFNKAYRNWQQATQAASLNQKNATLADRLYDMELKRYNVGDSDMFVLNARESARIKAQMKKIKADIDVYMAELALHYAAADLLL</sequence>
<dbReference type="PANTHER" id="PTHR30026">
    <property type="entry name" value="OUTER MEMBRANE PROTEIN TOLC"/>
    <property type="match status" value="1"/>
</dbReference>
<evidence type="ECO:0000313" key="7">
    <source>
        <dbReference type="Proteomes" id="UP000631300"/>
    </source>
</evidence>
<dbReference type="InterPro" id="IPR051906">
    <property type="entry name" value="TolC-like"/>
</dbReference>
<keyword evidence="3" id="KW-0812">Transmembrane</keyword>
<name>A0A918MXN3_9ALTE</name>